<organism evidence="1 2">
    <name type="scientific">Peribacillus asahii</name>
    <dbReference type="NCBI Taxonomy" id="228899"/>
    <lineage>
        <taxon>Bacteria</taxon>
        <taxon>Bacillati</taxon>
        <taxon>Bacillota</taxon>
        <taxon>Bacilli</taxon>
        <taxon>Bacillales</taxon>
        <taxon>Bacillaceae</taxon>
        <taxon>Peribacillus</taxon>
    </lineage>
</organism>
<accession>A0A3T0KLQ3</accession>
<reference evidence="1 2" key="1">
    <citation type="submission" date="2018-01" db="EMBL/GenBank/DDBJ databases">
        <title>Bacillus asahii Genome sequencing and assembly.</title>
        <authorList>
            <person name="Jiang H."/>
            <person name="Feng Y."/>
            <person name="Zhao F."/>
            <person name="Lin X."/>
        </authorList>
    </citation>
    <scope>NUCLEOTIDE SEQUENCE [LARGE SCALE GENOMIC DNA]</scope>
    <source>
        <strain evidence="1 2">OM18</strain>
    </source>
</reference>
<dbReference type="Proteomes" id="UP000283095">
    <property type="component" value="Chromosome"/>
</dbReference>
<dbReference type="RefSeq" id="WP_127759032.1">
    <property type="nucleotide sequence ID" value="NZ_CP026095.1"/>
</dbReference>
<proteinExistence type="predicted"/>
<evidence type="ECO:0000313" key="1">
    <source>
        <dbReference type="EMBL" id="AZV41320.1"/>
    </source>
</evidence>
<dbReference type="EMBL" id="CP026095">
    <property type="protein sequence ID" value="AZV41320.1"/>
    <property type="molecule type" value="Genomic_DNA"/>
</dbReference>
<protein>
    <submittedName>
        <fullName evidence="1">Uncharacterized protein</fullName>
    </submittedName>
</protein>
<sequence>MKFAWLTAILLFIQPAHPSNDLLITHQGQTIAHISRSDFTIALPDTPMVDRDKYNQLIEEIDKQVYKAPVEAGIDNTGNIIPGQTGYKLYKKIFEEQFYTSFFSSGTANIEVPLLPIHPRVDSELLAHIRVQKIGQYVTYFNSANKNRTQNISLAVEAINNHVVFPGEIFSFNKVVGNRTAERGYLPARVIVKGEFSEGIGGGICQVSSTLFNAIDRTGMEIMERYSHSRRVPYVPPGRDATVSWYGPDFSFKNNYNQPILIRAIRYGGQVIITIYSSDAIDYKARNIPQASYQLSKEVSCSSVNACE</sequence>
<gene>
    <name evidence="1" type="ORF">BAOM_0688</name>
</gene>
<dbReference type="PANTHER" id="PTHR35788:SF1">
    <property type="entry name" value="EXPORTED PROTEIN"/>
    <property type="match status" value="1"/>
</dbReference>
<dbReference type="KEGG" id="pasa:BAOM_0688"/>
<evidence type="ECO:0000313" key="2">
    <source>
        <dbReference type="Proteomes" id="UP000283095"/>
    </source>
</evidence>
<dbReference type="InterPro" id="IPR007391">
    <property type="entry name" value="Vancomycin_resist_VanW"/>
</dbReference>
<dbReference type="Pfam" id="PF04294">
    <property type="entry name" value="VanW"/>
    <property type="match status" value="1"/>
</dbReference>
<dbReference type="PANTHER" id="PTHR35788">
    <property type="entry name" value="EXPORTED PROTEIN-RELATED"/>
    <property type="match status" value="1"/>
</dbReference>
<dbReference type="OrthoDB" id="9813301at2"/>
<dbReference type="AlphaFoldDB" id="A0A3T0KLQ3"/>
<dbReference type="InterPro" id="IPR052913">
    <property type="entry name" value="Glycopeptide_resist_protein"/>
</dbReference>
<name>A0A3T0KLQ3_9BACI</name>